<dbReference type="InterPro" id="IPR029865">
    <property type="entry name" value="KIAA0319-like"/>
</dbReference>
<dbReference type="PANTHER" id="PTHR46182:SF1">
    <property type="entry name" value="DYSLEXIA-ASSOCIATED PROTEIN KIAA0319"/>
    <property type="match status" value="1"/>
</dbReference>
<dbReference type="InterPro" id="IPR013783">
    <property type="entry name" value="Ig-like_fold"/>
</dbReference>
<dbReference type="SMART" id="SM00089">
    <property type="entry name" value="PKD"/>
    <property type="match status" value="2"/>
</dbReference>
<gene>
    <name evidence="2" type="ORF">CAE01nite_23590</name>
</gene>
<dbReference type="PROSITE" id="PS50093">
    <property type="entry name" value="PKD"/>
    <property type="match status" value="2"/>
</dbReference>
<dbReference type="CDD" id="cd00146">
    <property type="entry name" value="PKD"/>
    <property type="match status" value="1"/>
</dbReference>
<evidence type="ECO:0000313" key="2">
    <source>
        <dbReference type="EMBL" id="GEO34634.1"/>
    </source>
</evidence>
<dbReference type="Gene3D" id="2.60.40.10">
    <property type="entry name" value="Immunoglobulins"/>
    <property type="match status" value="2"/>
</dbReference>
<organism evidence="2 3">
    <name type="scientific">Cellulomonas aerilata</name>
    <dbReference type="NCBI Taxonomy" id="515326"/>
    <lineage>
        <taxon>Bacteria</taxon>
        <taxon>Bacillati</taxon>
        <taxon>Actinomycetota</taxon>
        <taxon>Actinomycetes</taxon>
        <taxon>Micrococcales</taxon>
        <taxon>Cellulomonadaceae</taxon>
        <taxon>Cellulomonas</taxon>
    </lineage>
</organism>
<proteinExistence type="predicted"/>
<dbReference type="Pfam" id="PF18911">
    <property type="entry name" value="PKD_4"/>
    <property type="match status" value="2"/>
</dbReference>
<accession>A0A512DDT5</accession>
<dbReference type="Proteomes" id="UP000321181">
    <property type="component" value="Unassembled WGS sequence"/>
</dbReference>
<comment type="caution">
    <text evidence="2">The sequence shown here is derived from an EMBL/GenBank/DDBJ whole genome shotgun (WGS) entry which is preliminary data.</text>
</comment>
<protein>
    <recommendedName>
        <fullName evidence="1">PKD domain-containing protein</fullName>
    </recommendedName>
</protein>
<dbReference type="SMART" id="SM00710">
    <property type="entry name" value="PbH1"/>
    <property type="match status" value="4"/>
</dbReference>
<dbReference type="InterPro" id="IPR000601">
    <property type="entry name" value="PKD_dom"/>
</dbReference>
<dbReference type="InterPro" id="IPR022409">
    <property type="entry name" value="PKD/Chitinase_dom"/>
</dbReference>
<dbReference type="GO" id="GO:0031410">
    <property type="term" value="C:cytoplasmic vesicle"/>
    <property type="evidence" value="ECO:0007669"/>
    <property type="project" value="TreeGrafter"/>
</dbReference>
<dbReference type="SUPFAM" id="SSF49299">
    <property type="entry name" value="PKD domain"/>
    <property type="match status" value="2"/>
</dbReference>
<dbReference type="GO" id="GO:0005975">
    <property type="term" value="P:carbohydrate metabolic process"/>
    <property type="evidence" value="ECO:0007669"/>
    <property type="project" value="UniProtKB-ARBA"/>
</dbReference>
<keyword evidence="3" id="KW-1185">Reference proteome</keyword>
<dbReference type="InterPro" id="IPR035986">
    <property type="entry name" value="PKD_dom_sf"/>
</dbReference>
<evidence type="ECO:0000259" key="1">
    <source>
        <dbReference type="PROSITE" id="PS50093"/>
    </source>
</evidence>
<dbReference type="GO" id="GO:0005886">
    <property type="term" value="C:plasma membrane"/>
    <property type="evidence" value="ECO:0007669"/>
    <property type="project" value="TreeGrafter"/>
</dbReference>
<dbReference type="EMBL" id="BJYY01000014">
    <property type="protein sequence ID" value="GEO34634.1"/>
    <property type="molecule type" value="Genomic_DNA"/>
</dbReference>
<dbReference type="InterPro" id="IPR006626">
    <property type="entry name" value="PbH1"/>
</dbReference>
<dbReference type="InterPro" id="IPR011050">
    <property type="entry name" value="Pectin_lyase_fold/virulence"/>
</dbReference>
<name>A0A512DDT5_9CELL</name>
<sequence length="730" mass="73693">MGPTRSARLPKRPETTVRTALPLAGAHPTARTTSPHLARRVARAAACSAVAAGLLAAAVAPAQAATAVAALPAATAATTTQGTDVALDRFGRSLTGGWGTAEVGGAWTSVNAAATFSVSANGGRQRVPVAHTASSFLHSATTTTADVRTDVALDAAPTGGGTYLSVVGRQVGTSSYHARVKVLPNGAVNLQIARSGTSLAATDVAGLSYAPGTKLAVRVQVTGTAPTTIRAKVWRASATEPTTWQVTRTDSTAGLQTAGAVGLTTYVSGTATRPVTATYSDLRVASTAATAGAVVVADVPNVVPTAAATATPTDLSVALSAAGSTDRDGRIVAYAWDNGDGTTTSGAAASHTYPAAGTYPVTLTVTDDRGATATARRDVTVTAPNVAPTAAVAATPTGLTVALDGTRSTDADGTITSYAWAYGDGTTGTGATGTHTYPAAGTYTVALTVTDNRGATARTQRAVTVAAPSNPGARPDDSNTGVPAGTALRVHDGNLTITTPGTVIDGLDIRGRVNVKAAGVTIKNSIVRGGAAATSGASLITVDGDTYSLTLQDSEVFAANPSPYINGIVGRNFTVVRSDIHHVIDQVHIIGNNVRVEASWLHDNLHYAAGVDPNHADGSHDDNIQVQVGSNLTFTGNTITGSHNAAMMITQDRGKVSTVAWTRNWADNGACTINIAEKTYGPVQGVTVTDSTFGRGTRIAGCAVLAKPTTPVTVTNSRYTDGVAVTVKKG</sequence>
<evidence type="ECO:0000313" key="3">
    <source>
        <dbReference type="Proteomes" id="UP000321181"/>
    </source>
</evidence>
<feature type="domain" description="PKD" evidence="1">
    <location>
        <begin position="388"/>
        <end position="472"/>
    </location>
</feature>
<reference evidence="2 3" key="1">
    <citation type="submission" date="2019-07" db="EMBL/GenBank/DDBJ databases">
        <title>Whole genome shotgun sequence of Cellulomonas aerilata NBRC 106308.</title>
        <authorList>
            <person name="Hosoyama A."/>
            <person name="Uohara A."/>
            <person name="Ohji S."/>
            <person name="Ichikawa N."/>
        </authorList>
    </citation>
    <scope>NUCLEOTIDE SEQUENCE [LARGE SCALE GENOMIC DNA]</scope>
    <source>
        <strain evidence="2 3">NBRC 106308</strain>
    </source>
</reference>
<dbReference type="PANTHER" id="PTHR46182">
    <property type="entry name" value="FI19480P1"/>
    <property type="match status" value="1"/>
</dbReference>
<dbReference type="SUPFAM" id="SSF51126">
    <property type="entry name" value="Pectin lyase-like"/>
    <property type="match status" value="1"/>
</dbReference>
<dbReference type="AlphaFoldDB" id="A0A512DDT5"/>
<feature type="domain" description="PKD" evidence="1">
    <location>
        <begin position="304"/>
        <end position="388"/>
    </location>
</feature>